<evidence type="ECO:0000256" key="1">
    <source>
        <dbReference type="ARBA" id="ARBA00022603"/>
    </source>
</evidence>
<keyword evidence="2" id="KW-0808">Transferase</keyword>
<sequence>MDAHFTWEKIQILDGGFGTELEAVGYNTENNSLWSCAALFDNPDLILQVHK</sequence>
<evidence type="ECO:0000313" key="5">
    <source>
        <dbReference type="EMBL" id="EJW75456.1"/>
    </source>
</evidence>
<dbReference type="EMBL" id="ADBV01010539">
    <property type="protein sequence ID" value="EJW75456.1"/>
    <property type="molecule type" value="Genomic_DNA"/>
</dbReference>
<gene>
    <name evidence="5" type="ORF">WUBG_13638</name>
</gene>
<feature type="domain" description="Hcy-binding" evidence="4">
    <location>
        <begin position="12"/>
        <end position="51"/>
    </location>
</feature>
<dbReference type="Gene3D" id="3.20.20.330">
    <property type="entry name" value="Homocysteine-binding-like domain"/>
    <property type="match status" value="1"/>
</dbReference>
<evidence type="ECO:0000256" key="3">
    <source>
        <dbReference type="ARBA" id="ARBA00034478"/>
    </source>
</evidence>
<name>J9DZS3_WUCBA</name>
<feature type="non-terminal residue" evidence="5">
    <location>
        <position position="51"/>
    </location>
</feature>
<keyword evidence="1" id="KW-0489">Methyltransferase</keyword>
<dbReference type="Proteomes" id="UP000004810">
    <property type="component" value="Unassembled WGS sequence"/>
</dbReference>
<evidence type="ECO:0000313" key="6">
    <source>
        <dbReference type="Proteomes" id="UP000004810"/>
    </source>
</evidence>
<protein>
    <recommendedName>
        <fullName evidence="4">Hcy-binding domain-containing protein</fullName>
    </recommendedName>
</protein>
<dbReference type="Pfam" id="PF02574">
    <property type="entry name" value="S-methyl_trans"/>
    <property type="match status" value="1"/>
</dbReference>
<dbReference type="SUPFAM" id="SSF82282">
    <property type="entry name" value="Homocysteine S-methyltransferase"/>
    <property type="match status" value="1"/>
</dbReference>
<accession>J9DZS3</accession>
<dbReference type="GO" id="GO:0008168">
    <property type="term" value="F:methyltransferase activity"/>
    <property type="evidence" value="ECO:0007669"/>
    <property type="project" value="UniProtKB-KW"/>
</dbReference>
<dbReference type="InterPro" id="IPR036589">
    <property type="entry name" value="HCY_dom_sf"/>
</dbReference>
<dbReference type="GO" id="GO:0032259">
    <property type="term" value="P:methylation"/>
    <property type="evidence" value="ECO:0007669"/>
    <property type="project" value="UniProtKB-KW"/>
</dbReference>
<proteinExistence type="predicted"/>
<comment type="pathway">
    <text evidence="3">Amino-acid biosynthesis; L-methionine biosynthesis via de novo pathway.</text>
</comment>
<dbReference type="AlphaFoldDB" id="J9DZS3"/>
<evidence type="ECO:0000256" key="2">
    <source>
        <dbReference type="ARBA" id="ARBA00022679"/>
    </source>
</evidence>
<evidence type="ECO:0000259" key="4">
    <source>
        <dbReference type="Pfam" id="PF02574"/>
    </source>
</evidence>
<organism evidence="5 6">
    <name type="scientific">Wuchereria bancrofti</name>
    <dbReference type="NCBI Taxonomy" id="6293"/>
    <lineage>
        <taxon>Eukaryota</taxon>
        <taxon>Metazoa</taxon>
        <taxon>Ecdysozoa</taxon>
        <taxon>Nematoda</taxon>
        <taxon>Chromadorea</taxon>
        <taxon>Rhabditida</taxon>
        <taxon>Spirurina</taxon>
        <taxon>Spiruromorpha</taxon>
        <taxon>Filarioidea</taxon>
        <taxon>Onchocercidae</taxon>
        <taxon>Wuchereria</taxon>
    </lineage>
</organism>
<reference evidence="6" key="1">
    <citation type="submission" date="2012-08" db="EMBL/GenBank/DDBJ databases">
        <title>The Genome Sequence of Wuchereria bancrofti.</title>
        <authorList>
            <person name="Nutman T.B."/>
            <person name="Fink D.L."/>
            <person name="Russ C."/>
            <person name="Young S."/>
            <person name="Zeng Q."/>
            <person name="Koehrsen M."/>
            <person name="Alvarado L."/>
            <person name="Berlin A."/>
            <person name="Chapman S.B."/>
            <person name="Chen Z."/>
            <person name="Freedman E."/>
            <person name="Gellesch M."/>
            <person name="Goldberg J."/>
            <person name="Griggs A."/>
            <person name="Gujja S."/>
            <person name="Heilman E.R."/>
            <person name="Heiman D."/>
            <person name="Hepburn T."/>
            <person name="Howarth C."/>
            <person name="Jen D."/>
            <person name="Larson L."/>
            <person name="Lewis B."/>
            <person name="Mehta T."/>
            <person name="Park D."/>
            <person name="Pearson M."/>
            <person name="Roberts A."/>
            <person name="Saif S."/>
            <person name="Shea T."/>
            <person name="Shenoy N."/>
            <person name="Sisk P."/>
            <person name="Stolte C."/>
            <person name="Sykes S."/>
            <person name="Walk T."/>
            <person name="White J."/>
            <person name="Yandava C."/>
            <person name="Haas B."/>
            <person name="Henn M.R."/>
            <person name="Nusbaum C."/>
            <person name="Birren B."/>
        </authorList>
    </citation>
    <scope>NUCLEOTIDE SEQUENCE [LARGE SCALE GENOMIC DNA]</scope>
    <source>
        <strain evidence="6">NA</strain>
    </source>
</reference>
<dbReference type="InterPro" id="IPR003726">
    <property type="entry name" value="HCY_dom"/>
</dbReference>
<comment type="caution">
    <text evidence="5">The sequence shown here is derived from an EMBL/GenBank/DDBJ whole genome shotgun (WGS) entry which is preliminary data.</text>
</comment>